<evidence type="ECO:0000313" key="1">
    <source>
        <dbReference type="EMBL" id="KAK3789242.1"/>
    </source>
</evidence>
<reference evidence="1" key="1">
    <citation type="journal article" date="2023" name="G3 (Bethesda)">
        <title>A reference genome for the long-term kleptoplast-retaining sea slug Elysia crispata morphotype clarki.</title>
        <authorList>
            <person name="Eastman K.E."/>
            <person name="Pendleton A.L."/>
            <person name="Shaikh M.A."/>
            <person name="Suttiyut T."/>
            <person name="Ogas R."/>
            <person name="Tomko P."/>
            <person name="Gavelis G."/>
            <person name="Widhalm J.R."/>
            <person name="Wisecaver J.H."/>
        </authorList>
    </citation>
    <scope>NUCLEOTIDE SEQUENCE</scope>
    <source>
        <strain evidence="1">ECLA1</strain>
    </source>
</reference>
<evidence type="ECO:0000313" key="2">
    <source>
        <dbReference type="Proteomes" id="UP001283361"/>
    </source>
</evidence>
<comment type="caution">
    <text evidence="1">The sequence shown here is derived from an EMBL/GenBank/DDBJ whole genome shotgun (WGS) entry which is preliminary data.</text>
</comment>
<organism evidence="1 2">
    <name type="scientific">Elysia crispata</name>
    <name type="common">lettuce slug</name>
    <dbReference type="NCBI Taxonomy" id="231223"/>
    <lineage>
        <taxon>Eukaryota</taxon>
        <taxon>Metazoa</taxon>
        <taxon>Spiralia</taxon>
        <taxon>Lophotrochozoa</taxon>
        <taxon>Mollusca</taxon>
        <taxon>Gastropoda</taxon>
        <taxon>Heterobranchia</taxon>
        <taxon>Euthyneura</taxon>
        <taxon>Panpulmonata</taxon>
        <taxon>Sacoglossa</taxon>
        <taxon>Placobranchoidea</taxon>
        <taxon>Plakobranchidae</taxon>
        <taxon>Elysia</taxon>
    </lineage>
</organism>
<dbReference type="EMBL" id="JAWDGP010001678">
    <property type="protein sequence ID" value="KAK3789242.1"/>
    <property type="molecule type" value="Genomic_DNA"/>
</dbReference>
<keyword evidence="2" id="KW-1185">Reference proteome</keyword>
<dbReference type="AlphaFoldDB" id="A0AAE1E081"/>
<protein>
    <submittedName>
        <fullName evidence="1">Uncharacterized protein</fullName>
    </submittedName>
</protein>
<sequence length="99" mass="10978">MNTMTMGTVRLRGFLYVHMPLCHASIGHADGSAMRTNVTTSSSTPRSRQRAVCRRQDALGSVGWSNQIYVSSGRLWSSKIARTKPPKCDLEDKKHRGSV</sequence>
<dbReference type="Proteomes" id="UP001283361">
    <property type="component" value="Unassembled WGS sequence"/>
</dbReference>
<gene>
    <name evidence="1" type="ORF">RRG08_001632</name>
</gene>
<name>A0AAE1E081_9GAST</name>
<accession>A0AAE1E081</accession>
<proteinExistence type="predicted"/>